<evidence type="ECO:0000256" key="1">
    <source>
        <dbReference type="SAM" id="MobiDB-lite"/>
    </source>
</evidence>
<name>A0A1C6T156_9ACTN</name>
<dbReference type="STRING" id="145857.GA0070616_5258"/>
<keyword evidence="2" id="KW-0812">Transmembrane</keyword>
<feature type="region of interest" description="Disordered" evidence="1">
    <location>
        <begin position="1"/>
        <end position="22"/>
    </location>
</feature>
<dbReference type="RefSeq" id="WP_245712899.1">
    <property type="nucleotide sequence ID" value="NZ_FMHT01000003.1"/>
</dbReference>
<proteinExistence type="predicted"/>
<sequence length="314" mass="32520">MAVSGQEPDHRAHPEELAQGGDAETMPEITVFGDAAPVPGVPADETRSSWPYGARLLAAAAVVVLVLGAVAMVLTLSDTRRLGDALTGSRRVPVPPVTVAGQPGGLGAAADRPFDSAPLAGRQRATFELVDGLTVVDLRIEDLGDELYRVAAPQGSAVRPRPEVRGDRVRLRVTRAGGTGPGAVEVLLTSRVAWRLRFTGGVTEQRLDLAGARLAGPVELAGGATRTDLTLPRIRGSLTVRMTGGMNDLTVTVPDGPPVRVRAASGAGTVRVYDVRDAGVAAGALIGSPNWDRSADRVYLDLVAGANTVTVRAG</sequence>
<reference evidence="3 4" key="1">
    <citation type="submission" date="2016-06" db="EMBL/GenBank/DDBJ databases">
        <authorList>
            <person name="Kjaerup R.B."/>
            <person name="Dalgaard T.S."/>
            <person name="Juul-Madsen H.R."/>
        </authorList>
    </citation>
    <scope>NUCLEOTIDE SEQUENCE [LARGE SCALE GENOMIC DNA]</scope>
    <source>
        <strain evidence="3 4">DSM 43818</strain>
    </source>
</reference>
<dbReference type="AlphaFoldDB" id="A0A1C6T156"/>
<organism evidence="3 4">
    <name type="scientific">Micromonospora nigra</name>
    <dbReference type="NCBI Taxonomy" id="145857"/>
    <lineage>
        <taxon>Bacteria</taxon>
        <taxon>Bacillati</taxon>
        <taxon>Actinomycetota</taxon>
        <taxon>Actinomycetes</taxon>
        <taxon>Micromonosporales</taxon>
        <taxon>Micromonosporaceae</taxon>
        <taxon>Micromonospora</taxon>
    </lineage>
</organism>
<accession>A0A1C6T156</accession>
<gene>
    <name evidence="3" type="ORF">GA0070616_5258</name>
</gene>
<evidence type="ECO:0000313" key="4">
    <source>
        <dbReference type="Proteomes" id="UP000199699"/>
    </source>
</evidence>
<keyword evidence="2" id="KW-1133">Transmembrane helix</keyword>
<dbReference type="EMBL" id="FMHT01000003">
    <property type="protein sequence ID" value="SCL35556.1"/>
    <property type="molecule type" value="Genomic_DNA"/>
</dbReference>
<protein>
    <submittedName>
        <fullName evidence="3">Uncharacterized protein</fullName>
    </submittedName>
</protein>
<keyword evidence="2" id="KW-0472">Membrane</keyword>
<feature type="transmembrane region" description="Helical" evidence="2">
    <location>
        <begin position="56"/>
        <end position="76"/>
    </location>
</feature>
<evidence type="ECO:0000256" key="2">
    <source>
        <dbReference type="SAM" id="Phobius"/>
    </source>
</evidence>
<evidence type="ECO:0000313" key="3">
    <source>
        <dbReference type="EMBL" id="SCL35556.1"/>
    </source>
</evidence>
<dbReference type="Proteomes" id="UP000199699">
    <property type="component" value="Unassembled WGS sequence"/>
</dbReference>
<keyword evidence="4" id="KW-1185">Reference proteome</keyword>
<feature type="compositionally biased region" description="Basic and acidic residues" evidence="1">
    <location>
        <begin position="7"/>
        <end position="16"/>
    </location>
</feature>